<dbReference type="Gene3D" id="3.90.70.10">
    <property type="entry name" value="Cysteine proteinases"/>
    <property type="match status" value="1"/>
</dbReference>
<evidence type="ECO:0000256" key="1">
    <source>
        <dbReference type="ARBA" id="ARBA00000707"/>
    </source>
</evidence>
<proteinExistence type="inferred from homology"/>
<evidence type="ECO:0000256" key="4">
    <source>
        <dbReference type="ARBA" id="ARBA00014611"/>
    </source>
</evidence>
<dbReference type="SUPFAM" id="SSF57850">
    <property type="entry name" value="RING/U-box"/>
    <property type="match status" value="2"/>
</dbReference>
<name>A0A8H3U768_VENIN</name>
<evidence type="ECO:0000256" key="13">
    <source>
        <dbReference type="ARBA" id="ARBA00029877"/>
    </source>
</evidence>
<feature type="domain" description="UBP-type" evidence="20">
    <location>
        <begin position="152"/>
        <end position="261"/>
    </location>
</feature>
<comment type="similarity">
    <text evidence="2">Belongs to the peptidase C19 family.</text>
</comment>
<dbReference type="SUPFAM" id="SSF54001">
    <property type="entry name" value="Cysteine proteinases"/>
    <property type="match status" value="1"/>
</dbReference>
<comment type="caution">
    <text evidence="21">The sequence shown here is derived from an EMBL/GenBank/DDBJ whole genome shotgun (WGS) entry which is preliminary data.</text>
</comment>
<feature type="domain" description="UBP-type" evidence="20">
    <location>
        <begin position="2"/>
        <end position="110"/>
    </location>
</feature>
<evidence type="ECO:0000256" key="6">
    <source>
        <dbReference type="ARBA" id="ARBA00022723"/>
    </source>
</evidence>
<dbReference type="PANTHER" id="PTHR24006">
    <property type="entry name" value="UBIQUITIN CARBOXYL-TERMINAL HYDROLASE"/>
    <property type="match status" value="1"/>
</dbReference>
<dbReference type="PROSITE" id="PS50030">
    <property type="entry name" value="UBA"/>
    <property type="match status" value="2"/>
</dbReference>
<evidence type="ECO:0000256" key="17">
    <source>
        <dbReference type="SAM" id="MobiDB-lite"/>
    </source>
</evidence>
<dbReference type="InterPro" id="IPR013083">
    <property type="entry name" value="Znf_RING/FYVE/PHD"/>
</dbReference>
<dbReference type="PROSITE" id="PS50271">
    <property type="entry name" value="ZF_UBP"/>
    <property type="match status" value="2"/>
</dbReference>
<dbReference type="FunFam" id="3.30.40.10:FF:000587">
    <property type="entry name" value="Ubiquitin carboxyl-terminal hydrolase"/>
    <property type="match status" value="1"/>
</dbReference>
<reference evidence="21 22" key="1">
    <citation type="submission" date="2019-11" db="EMBL/GenBank/DDBJ databases">
        <title>Venturia inaequalis Genome Resource.</title>
        <authorList>
            <person name="Lichtner F.J."/>
        </authorList>
    </citation>
    <scope>NUCLEOTIDE SEQUENCE [LARGE SCALE GENOMIC DNA]</scope>
    <source>
        <strain evidence="21">Bline_iso_100314</strain>
    </source>
</reference>
<dbReference type="FunFam" id="3.30.40.10:FF:000396">
    <property type="entry name" value="Ubiquitin carboxyl-terminal hydrolase"/>
    <property type="match status" value="1"/>
</dbReference>
<accession>A0A8H3U768</accession>
<dbReference type="InterPro" id="IPR009060">
    <property type="entry name" value="UBA-like_sf"/>
</dbReference>
<evidence type="ECO:0000259" key="19">
    <source>
        <dbReference type="PROSITE" id="PS50235"/>
    </source>
</evidence>
<dbReference type="EC" id="3.4.19.12" evidence="3"/>
<evidence type="ECO:0000256" key="16">
    <source>
        <dbReference type="PROSITE-ProRule" id="PRU00502"/>
    </source>
</evidence>
<keyword evidence="5" id="KW-0645">Protease</keyword>
<dbReference type="PANTHER" id="PTHR24006:SF664">
    <property type="entry name" value="UBIQUITIN CARBOXYL-TERMINAL HYDROLASE"/>
    <property type="match status" value="1"/>
</dbReference>
<evidence type="ECO:0000256" key="8">
    <source>
        <dbReference type="ARBA" id="ARBA00022771"/>
    </source>
</evidence>
<sequence length="1474" mass="165221">MASCKHIDATELRVPGPNQSVYREDCTQCFDSIDNPAGLDVCLYCFNGGCPGERNHSLLHVQSTSHPLVLNIQRTRKHINREEPPQKVTKLAIAAETEADKYDTTTRIKCYECQVDNVERGSGKLAAVVDAVLKANTFARQEEVKAWEQELTACEHTLCLVQDATRNIQSQDLGHCSNCELKENLWLCLTCGNLGCGRAQFGGIGGNGHGVAHTTESGHTVAVKLGSLTADGTADIYCYGCDEERVDPELPAHLAHWGINIADRQKTEKSLVEMQIEQNLMWEFSMTTEDGKELRPLFGPGLTGFKNLGNSCYMNSVLQALFEIPEFQSRFYFPKDTPPAADRPAEDLETQLRKVADGLLSGRYSKPDSDVFVSESTPEAPYQKGLAPAMLKHLIGRGHAEFSTMRQQDAFEFLLHVLQLVTRAPHPAPLQDPVSVFRFAMEQRLQCLSCKRVRYRTDEQENISIPVPIRRVPKDFQMEVTTVDGKEKEKEEFEPVSLKECLDIFTGSELVELTCSACGSKDGFTKCSLFKTFPQVLAVNARRFEIVNWVPTKQDVPVIVNDEPFAFDAYKSNGLQPGEEELPEDAATGAASNKFVPNEAALSMLEAMGFPRVRCEKALHATGNADAETASMWLFSHMEDPDIDTPVDLGGPSGGKSSSSAIDPEAIENLGNMGFSAPQARQALKETNGDIERAVDWLFSHPDAQGDFDEAGPTSDDVPKERTVPGSAELPANFQLQSIVCHKGGSIHAGHYVAFVRKVLPEEDQPSWVLFNDEKVAKAGDIDEMKKFAYVYFFRRVDYCTMGQTQSNVHNDSVVDQCRQPNSITTQEDQSLKDMGQHSQQDSVITQVEQSSKANDNPKPKEALKKFLDLWPELTVRIAAYAQFDHQEGQKDDDMRDDEIAILWKALENMPDATRVEAVERGLDLETMVDHKDGNPIIHIVHYIGPKAGCKITATKLHPIFQVCRRLRREGDDFVRGIHFQVNLQNKDHIPFAIRDALIAISKEIEHLPMLRHLKIAFYNVDDGHRRLQRDYTSSAERIHRVDTKEVGEWYSRLLGAATGISWADREVRGGDYLTSKSWLTFVYELRDKDIAEALLRIQAWRMTPNDTKPFNLAKIFNEIQAMKVNILLVASLATSVSALTFQLCCCIKTDPKTGIAKCDHGATQTIVDAMHGHFAFTKFSWVKGKRNIPKYEGKDYIYATAKDGDDNLIGWKEMKGWCKKQSAGGYCWSTSPHDSHDYKGDLKDPLKMHSEPWIPSLTGPKHIAITLNPATSPKQSAAKSPSEARASNDGVGTSMSTYRAMYITLETRKIDHNSRDGEATDSTTVATQDAQAMRAEALRQIELLPFRILLHDNLTEDQAKEKVFAFTDISKYVEEMNDNPARRSEFYYTKFFHLRAHLGGNHAVHKECEFYYTKFFHLRAHLGGNNAVQKEWVSEAQKAYQRVFSAYASDGKVEIDKMGNELNKLRQDLDPNQ</sequence>
<feature type="domain" description="UBA" evidence="18">
    <location>
        <begin position="596"/>
        <end position="637"/>
    </location>
</feature>
<dbReference type="CDD" id="cd14385">
    <property type="entry name" value="UBA1_spUBP14_like"/>
    <property type="match status" value="1"/>
</dbReference>
<evidence type="ECO:0000259" key="18">
    <source>
        <dbReference type="PROSITE" id="PS50030"/>
    </source>
</evidence>
<dbReference type="GO" id="GO:0004843">
    <property type="term" value="F:cysteine-type deubiquitinase activity"/>
    <property type="evidence" value="ECO:0007669"/>
    <property type="project" value="UniProtKB-EC"/>
</dbReference>
<dbReference type="Pfam" id="PF00627">
    <property type="entry name" value="UBA"/>
    <property type="match status" value="2"/>
</dbReference>
<dbReference type="InterPro" id="IPR001394">
    <property type="entry name" value="Peptidase_C19_UCH"/>
</dbReference>
<comment type="catalytic activity">
    <reaction evidence="1">
        <text>Thiol-dependent hydrolysis of ester, thioester, amide, peptide and isopeptide bonds formed by the C-terminal Gly of ubiquitin (a 76-residue protein attached to proteins as an intracellular targeting signal).</text>
        <dbReference type="EC" id="3.4.19.12"/>
    </reaction>
</comment>
<dbReference type="FunFam" id="1.10.8.10:FF:000086">
    <property type="entry name" value="Ubiquitin carboxyl-terminal hydrolase"/>
    <property type="match status" value="1"/>
</dbReference>
<dbReference type="Pfam" id="PF02148">
    <property type="entry name" value="zf-UBP"/>
    <property type="match status" value="1"/>
</dbReference>
<dbReference type="CDD" id="cd02658">
    <property type="entry name" value="Peptidase_C19B"/>
    <property type="match status" value="1"/>
</dbReference>
<dbReference type="InterPro" id="IPR050164">
    <property type="entry name" value="Peptidase_C19"/>
</dbReference>
<dbReference type="Gene3D" id="1.10.8.10">
    <property type="entry name" value="DNA helicase RuvA subunit, C-terminal domain"/>
    <property type="match status" value="2"/>
</dbReference>
<keyword evidence="9" id="KW-0833">Ubl conjugation pathway</keyword>
<dbReference type="InterPro" id="IPR028889">
    <property type="entry name" value="USP"/>
</dbReference>
<keyword evidence="12" id="KW-0862">Zinc</keyword>
<dbReference type="Pfam" id="PF00443">
    <property type="entry name" value="UCH"/>
    <property type="match status" value="1"/>
</dbReference>
<keyword evidence="10" id="KW-0378">Hydrolase</keyword>
<keyword evidence="6" id="KW-0479">Metal-binding</keyword>
<dbReference type="PROSITE" id="PS00972">
    <property type="entry name" value="USP_1"/>
    <property type="match status" value="1"/>
</dbReference>
<dbReference type="InterPro" id="IPR041432">
    <property type="entry name" value="UBP13_Znf-UBP_var"/>
</dbReference>
<dbReference type="GO" id="GO:0006508">
    <property type="term" value="P:proteolysis"/>
    <property type="evidence" value="ECO:0007669"/>
    <property type="project" value="UniProtKB-KW"/>
</dbReference>
<keyword evidence="11" id="KW-0788">Thiol protease</keyword>
<keyword evidence="8 16" id="KW-0863">Zinc-finger</keyword>
<evidence type="ECO:0000313" key="21">
    <source>
        <dbReference type="EMBL" id="KAE9964326.1"/>
    </source>
</evidence>
<evidence type="ECO:0000256" key="5">
    <source>
        <dbReference type="ARBA" id="ARBA00022670"/>
    </source>
</evidence>
<evidence type="ECO:0000259" key="20">
    <source>
        <dbReference type="PROSITE" id="PS50271"/>
    </source>
</evidence>
<dbReference type="Pfam" id="PF17807">
    <property type="entry name" value="zf-UBP_var"/>
    <property type="match status" value="1"/>
</dbReference>
<gene>
    <name evidence="21" type="ORF">BLS_008456</name>
</gene>
<dbReference type="PROSITE" id="PS00973">
    <property type="entry name" value="USP_2"/>
    <property type="match status" value="1"/>
</dbReference>
<feature type="domain" description="USP" evidence="19">
    <location>
        <begin position="303"/>
        <end position="797"/>
    </location>
</feature>
<evidence type="ECO:0000256" key="3">
    <source>
        <dbReference type="ARBA" id="ARBA00012759"/>
    </source>
</evidence>
<dbReference type="GO" id="GO:0005829">
    <property type="term" value="C:cytosol"/>
    <property type="evidence" value="ECO:0007669"/>
    <property type="project" value="TreeGrafter"/>
</dbReference>
<dbReference type="InterPro" id="IPR001607">
    <property type="entry name" value="Znf_UBP"/>
</dbReference>
<feature type="compositionally biased region" description="Polar residues" evidence="17">
    <location>
        <begin position="837"/>
        <end position="855"/>
    </location>
</feature>
<evidence type="ECO:0000256" key="12">
    <source>
        <dbReference type="ARBA" id="ARBA00022833"/>
    </source>
</evidence>
<dbReference type="EMBL" id="WNWQ01000716">
    <property type="protein sequence ID" value="KAE9964326.1"/>
    <property type="molecule type" value="Genomic_DNA"/>
</dbReference>
<dbReference type="CDD" id="cd14386">
    <property type="entry name" value="UBA2_UBP5"/>
    <property type="match status" value="1"/>
</dbReference>
<dbReference type="InterPro" id="IPR038765">
    <property type="entry name" value="Papain-like_cys_pep_sf"/>
</dbReference>
<evidence type="ECO:0000256" key="14">
    <source>
        <dbReference type="ARBA" id="ARBA00029889"/>
    </source>
</evidence>
<dbReference type="SMART" id="SM00290">
    <property type="entry name" value="ZnF_UBP"/>
    <property type="match status" value="2"/>
</dbReference>
<protein>
    <recommendedName>
        <fullName evidence="4">Ubiquitin carboxyl-terminal hydrolase 14</fullName>
        <ecNumber evidence="3">3.4.19.12</ecNumber>
    </recommendedName>
    <alternativeName>
        <fullName evidence="13">Deubiquitinating enzyme 14</fullName>
    </alternativeName>
    <alternativeName>
        <fullName evidence="14">Ubiquitin thioesterase 14</fullName>
    </alternativeName>
    <alternativeName>
        <fullName evidence="15">Ubiquitin-specific-processing protease 14</fullName>
    </alternativeName>
</protein>
<feature type="region of interest" description="Disordered" evidence="17">
    <location>
        <begin position="826"/>
        <end position="860"/>
    </location>
</feature>
<evidence type="ECO:0000256" key="7">
    <source>
        <dbReference type="ARBA" id="ARBA00022737"/>
    </source>
</evidence>
<feature type="domain" description="UBA" evidence="18">
    <location>
        <begin position="661"/>
        <end position="701"/>
    </location>
</feature>
<dbReference type="Proteomes" id="UP000433883">
    <property type="component" value="Unassembled WGS sequence"/>
</dbReference>
<evidence type="ECO:0000256" key="11">
    <source>
        <dbReference type="ARBA" id="ARBA00022807"/>
    </source>
</evidence>
<dbReference type="FunFam" id="3.90.70.10:FF:000235">
    <property type="entry name" value="Ubiquitin carboxyl-terminal hydrolase"/>
    <property type="match status" value="1"/>
</dbReference>
<organism evidence="21 22">
    <name type="scientific">Venturia inaequalis</name>
    <name type="common">Apple scab fungus</name>
    <dbReference type="NCBI Taxonomy" id="5025"/>
    <lineage>
        <taxon>Eukaryota</taxon>
        <taxon>Fungi</taxon>
        <taxon>Dikarya</taxon>
        <taxon>Ascomycota</taxon>
        <taxon>Pezizomycotina</taxon>
        <taxon>Dothideomycetes</taxon>
        <taxon>Pleosporomycetidae</taxon>
        <taxon>Venturiales</taxon>
        <taxon>Venturiaceae</taxon>
        <taxon>Venturia</taxon>
    </lineage>
</organism>
<dbReference type="FunFam" id="3.90.70.10:FF:000144">
    <property type="entry name" value="Ubiquitinyl hydrolase 1"/>
    <property type="match status" value="1"/>
</dbReference>
<dbReference type="GO" id="GO:0008270">
    <property type="term" value="F:zinc ion binding"/>
    <property type="evidence" value="ECO:0007669"/>
    <property type="project" value="UniProtKB-KW"/>
</dbReference>
<dbReference type="PROSITE" id="PS50235">
    <property type="entry name" value="USP_3"/>
    <property type="match status" value="1"/>
</dbReference>
<evidence type="ECO:0000256" key="10">
    <source>
        <dbReference type="ARBA" id="ARBA00022801"/>
    </source>
</evidence>
<evidence type="ECO:0000256" key="2">
    <source>
        <dbReference type="ARBA" id="ARBA00009085"/>
    </source>
</evidence>
<evidence type="ECO:0000256" key="9">
    <source>
        <dbReference type="ARBA" id="ARBA00022786"/>
    </source>
</evidence>
<dbReference type="InterPro" id="IPR018200">
    <property type="entry name" value="USP_CS"/>
</dbReference>
<evidence type="ECO:0000256" key="15">
    <source>
        <dbReference type="ARBA" id="ARBA00032096"/>
    </source>
</evidence>
<dbReference type="SMART" id="SM00165">
    <property type="entry name" value="UBA"/>
    <property type="match status" value="2"/>
</dbReference>
<feature type="region of interest" description="Disordered" evidence="17">
    <location>
        <begin position="1272"/>
        <end position="1293"/>
    </location>
</feature>
<dbReference type="SUPFAM" id="SSF46934">
    <property type="entry name" value="UBA-like"/>
    <property type="match status" value="1"/>
</dbReference>
<dbReference type="Gene3D" id="3.30.40.10">
    <property type="entry name" value="Zinc/RING finger domain, C3HC4 (zinc finger)"/>
    <property type="match status" value="2"/>
</dbReference>
<dbReference type="InterPro" id="IPR015940">
    <property type="entry name" value="UBA"/>
</dbReference>
<dbReference type="GO" id="GO:0005634">
    <property type="term" value="C:nucleus"/>
    <property type="evidence" value="ECO:0007669"/>
    <property type="project" value="TreeGrafter"/>
</dbReference>
<keyword evidence="7" id="KW-0677">Repeat</keyword>
<evidence type="ECO:0000313" key="22">
    <source>
        <dbReference type="Proteomes" id="UP000433883"/>
    </source>
</evidence>
<dbReference type="GO" id="GO:0016579">
    <property type="term" value="P:protein deubiquitination"/>
    <property type="evidence" value="ECO:0007669"/>
    <property type="project" value="InterPro"/>
</dbReference>